<dbReference type="GeneID" id="80907503"/>
<name>A0A9W8XNL2_9PLEO</name>
<dbReference type="EMBL" id="JAPEUX010000003">
    <property type="protein sequence ID" value="KAJ4355948.1"/>
    <property type="molecule type" value="Genomic_DNA"/>
</dbReference>
<accession>A0A9W8XNL2</accession>
<dbReference type="AlphaFoldDB" id="A0A9W8XNL2"/>
<dbReference type="RefSeq" id="XP_056073074.1">
    <property type="nucleotide sequence ID" value="XM_056212766.1"/>
</dbReference>
<evidence type="ECO:0000256" key="1">
    <source>
        <dbReference type="SAM" id="MobiDB-lite"/>
    </source>
</evidence>
<feature type="compositionally biased region" description="Polar residues" evidence="1">
    <location>
        <begin position="133"/>
        <end position="155"/>
    </location>
</feature>
<feature type="region of interest" description="Disordered" evidence="1">
    <location>
        <begin position="73"/>
        <end position="155"/>
    </location>
</feature>
<feature type="compositionally biased region" description="Pro residues" evidence="1">
    <location>
        <begin position="109"/>
        <end position="121"/>
    </location>
</feature>
<proteinExistence type="predicted"/>
<reference evidence="2" key="1">
    <citation type="submission" date="2022-10" db="EMBL/GenBank/DDBJ databases">
        <title>Tapping the CABI collections for fungal endophytes: first genome assemblies for Collariella, Neodidymelliopsis, Ascochyta clinopodiicola, Didymella pomorum, Didymosphaeria variabile, Neocosmospora piperis and Neocucurbitaria cava.</title>
        <authorList>
            <person name="Hill R."/>
        </authorList>
    </citation>
    <scope>NUCLEOTIDE SEQUENCE</scope>
    <source>
        <strain evidence="2">IMI 356815</strain>
    </source>
</reference>
<dbReference type="Proteomes" id="UP001140513">
    <property type="component" value="Unassembled WGS sequence"/>
</dbReference>
<sequence>MLTAVAEPSISLNEAEIYRFKVIEWELSEVTEAGAVRDEFVLSFPPIPNNHNTTHNITLITTYDLFSSSTMAQSSRSSRVPFGRGGYDVTNLSVPGPAPINAGHDPVNKPSPPKGTQPPPPKQEEKQQDPSQGGKSSSNEGAESMPDSPSTLKGD</sequence>
<evidence type="ECO:0000313" key="2">
    <source>
        <dbReference type="EMBL" id="KAJ4355948.1"/>
    </source>
</evidence>
<protein>
    <submittedName>
        <fullName evidence="2">Uncharacterized protein</fullName>
    </submittedName>
</protein>
<gene>
    <name evidence="2" type="ORF">N0V89_003973</name>
</gene>
<evidence type="ECO:0000313" key="3">
    <source>
        <dbReference type="Proteomes" id="UP001140513"/>
    </source>
</evidence>
<comment type="caution">
    <text evidence="2">The sequence shown here is derived from an EMBL/GenBank/DDBJ whole genome shotgun (WGS) entry which is preliminary data.</text>
</comment>
<organism evidence="2 3">
    <name type="scientific">Didymosphaeria variabile</name>
    <dbReference type="NCBI Taxonomy" id="1932322"/>
    <lineage>
        <taxon>Eukaryota</taxon>
        <taxon>Fungi</taxon>
        <taxon>Dikarya</taxon>
        <taxon>Ascomycota</taxon>
        <taxon>Pezizomycotina</taxon>
        <taxon>Dothideomycetes</taxon>
        <taxon>Pleosporomycetidae</taxon>
        <taxon>Pleosporales</taxon>
        <taxon>Massarineae</taxon>
        <taxon>Didymosphaeriaceae</taxon>
        <taxon>Didymosphaeria</taxon>
    </lineage>
</organism>
<keyword evidence="3" id="KW-1185">Reference proteome</keyword>